<keyword evidence="2" id="KW-0472">Membrane</keyword>
<feature type="transmembrane region" description="Helical" evidence="2">
    <location>
        <begin position="12"/>
        <end position="35"/>
    </location>
</feature>
<keyword evidence="4" id="KW-1185">Reference proteome</keyword>
<accession>A0A3T0D8J1</accession>
<keyword evidence="2" id="KW-0812">Transmembrane</keyword>
<protein>
    <submittedName>
        <fullName evidence="3">Uncharacterized protein</fullName>
    </submittedName>
</protein>
<dbReference type="Proteomes" id="UP000282930">
    <property type="component" value="Chromosome"/>
</dbReference>
<feature type="compositionally biased region" description="Polar residues" evidence="1">
    <location>
        <begin position="47"/>
        <end position="69"/>
    </location>
</feature>
<evidence type="ECO:0000256" key="2">
    <source>
        <dbReference type="SAM" id="Phobius"/>
    </source>
</evidence>
<gene>
    <name evidence="3" type="ORF">ELD05_12570</name>
</gene>
<reference evidence="3 4" key="1">
    <citation type="submission" date="2018-12" db="EMBL/GenBank/DDBJ databases">
        <title>Genome sequence from the cellulolytic species, Caldicellulosiruptor changbaiensis.</title>
        <authorList>
            <person name="Blumer-Schuette S.E."/>
            <person name="Mendoza C."/>
        </authorList>
    </citation>
    <scope>NUCLEOTIDE SEQUENCE [LARGE SCALE GENOMIC DNA]</scope>
    <source>
        <strain evidence="3 4">CBS-Z</strain>
    </source>
</reference>
<name>A0A3T0D8J1_9FIRM</name>
<sequence>MRIKKNSTTNKKWLLGFIIGIVSGLVIGIAAGYYISSHNIAKKQPVPATTSSQRQVQSGGSNTSGSNLPQTSNSQQNTQQEQGSTSTQKLKTYKAYGRFVGGTDAHSIEVNLLNTNFDYKIFETDTADIQKYNLQPGMILELEFEVPQSGGNPKIINMSIPESVTLKGKYIGLADNNFAEFLFDQKHVVLQITAVSSKISYLDENTDVEVTFKTNPQDPNSNPVVTDIKVLK</sequence>
<evidence type="ECO:0000313" key="3">
    <source>
        <dbReference type="EMBL" id="AZT91373.1"/>
    </source>
</evidence>
<organism evidence="3 4">
    <name type="scientific">Caldicellulosiruptor changbaiensis</name>
    <dbReference type="NCBI Taxonomy" id="1222016"/>
    <lineage>
        <taxon>Bacteria</taxon>
        <taxon>Bacillati</taxon>
        <taxon>Bacillota</taxon>
        <taxon>Bacillota incertae sedis</taxon>
        <taxon>Caldicellulosiruptorales</taxon>
        <taxon>Caldicellulosiruptoraceae</taxon>
        <taxon>Caldicellulosiruptor</taxon>
    </lineage>
</organism>
<feature type="region of interest" description="Disordered" evidence="1">
    <location>
        <begin position="45"/>
        <end position="88"/>
    </location>
</feature>
<feature type="compositionally biased region" description="Low complexity" evidence="1">
    <location>
        <begin position="70"/>
        <end position="88"/>
    </location>
</feature>
<proteinExistence type="predicted"/>
<dbReference type="KEGG" id="ccha:ELD05_12570"/>
<evidence type="ECO:0000256" key="1">
    <source>
        <dbReference type="SAM" id="MobiDB-lite"/>
    </source>
</evidence>
<evidence type="ECO:0000313" key="4">
    <source>
        <dbReference type="Proteomes" id="UP000282930"/>
    </source>
</evidence>
<dbReference type="AlphaFoldDB" id="A0A3T0D8J1"/>
<dbReference type="EMBL" id="CP034791">
    <property type="protein sequence ID" value="AZT91373.1"/>
    <property type="molecule type" value="Genomic_DNA"/>
</dbReference>
<keyword evidence="2" id="KW-1133">Transmembrane helix</keyword>
<dbReference type="RefSeq" id="WP_127352699.1">
    <property type="nucleotide sequence ID" value="NZ_CP034791.1"/>
</dbReference>